<evidence type="ECO:0000313" key="5">
    <source>
        <dbReference type="Proteomes" id="UP000054359"/>
    </source>
</evidence>
<dbReference type="GO" id="GO:0005739">
    <property type="term" value="C:mitochondrion"/>
    <property type="evidence" value="ECO:0007669"/>
    <property type="project" value="TreeGrafter"/>
</dbReference>
<keyword evidence="3" id="KW-0408">Iron</keyword>
<name>A0A087SX98_STEMI</name>
<dbReference type="STRING" id="407821.A0A087SX98"/>
<dbReference type="EMBL" id="KK112380">
    <property type="protein sequence ID" value="KFM57487.1"/>
    <property type="molecule type" value="Genomic_DNA"/>
</dbReference>
<evidence type="ECO:0000256" key="3">
    <source>
        <dbReference type="ARBA" id="ARBA00023004"/>
    </source>
</evidence>
<dbReference type="PANTHER" id="PTHR22966">
    <property type="entry name" value="2-AMINOETHANETHIOL DIOXYGENASE"/>
    <property type="match status" value="1"/>
</dbReference>
<reference evidence="4 5" key="1">
    <citation type="submission" date="2013-11" db="EMBL/GenBank/DDBJ databases">
        <title>Genome sequencing of Stegodyphus mimosarum.</title>
        <authorList>
            <person name="Bechsgaard J."/>
        </authorList>
    </citation>
    <scope>NUCLEOTIDE SEQUENCE [LARGE SCALE GENOMIC DNA]</scope>
</reference>
<dbReference type="OrthoDB" id="271433at2759"/>
<keyword evidence="4" id="KW-0223">Dioxygenase</keyword>
<dbReference type="SUPFAM" id="SSF51182">
    <property type="entry name" value="RmlC-like cupins"/>
    <property type="match status" value="1"/>
</dbReference>
<dbReference type="InterPro" id="IPR011051">
    <property type="entry name" value="RmlC_Cupin_sf"/>
</dbReference>
<dbReference type="OMA" id="RCIWGKL"/>
<organism evidence="4 5">
    <name type="scientific">Stegodyphus mimosarum</name>
    <name type="common">African social velvet spider</name>
    <dbReference type="NCBI Taxonomy" id="407821"/>
    <lineage>
        <taxon>Eukaryota</taxon>
        <taxon>Metazoa</taxon>
        <taxon>Ecdysozoa</taxon>
        <taxon>Arthropoda</taxon>
        <taxon>Chelicerata</taxon>
        <taxon>Arachnida</taxon>
        <taxon>Araneae</taxon>
        <taxon>Araneomorphae</taxon>
        <taxon>Entelegynae</taxon>
        <taxon>Eresoidea</taxon>
        <taxon>Eresidae</taxon>
        <taxon>Stegodyphus</taxon>
    </lineage>
</organism>
<dbReference type="Gene3D" id="2.60.120.10">
    <property type="entry name" value="Jelly Rolls"/>
    <property type="match status" value="1"/>
</dbReference>
<dbReference type="InterPro" id="IPR014710">
    <property type="entry name" value="RmlC-like_jellyroll"/>
</dbReference>
<dbReference type="Proteomes" id="UP000054359">
    <property type="component" value="Unassembled WGS sequence"/>
</dbReference>
<dbReference type="AlphaFoldDB" id="A0A087SX98"/>
<feature type="non-terminal residue" evidence="4">
    <location>
        <position position="237"/>
    </location>
</feature>
<proteinExistence type="predicted"/>
<dbReference type="CDD" id="cd20289">
    <property type="entry name" value="cupin_ADO"/>
    <property type="match status" value="1"/>
</dbReference>
<dbReference type="GO" id="GO:0046872">
    <property type="term" value="F:metal ion binding"/>
    <property type="evidence" value="ECO:0007669"/>
    <property type="project" value="UniProtKB-KW"/>
</dbReference>
<sequence>MSSLVEAIARQAQSTFSKTLTDESFSEKFSKLIRYVSRVRASDLRISRDVIRTVNRDNTNPVAPVTYIEVTENNTFSMGIFMLRNGTKIPLHDHPGMHGVLKVVLGTVKITSYSPVSKVPVDTKLPQDIENEIPPSERKSLIPVEKSMSANVSDKDEPCVLRPREGNYHEICAVGGVAAFLDILAPPYEATNRDCHYYTAFETSSTDSEVKVWLKRRGAPSDFWCEAAPYNGPRVYL</sequence>
<keyword evidence="1" id="KW-0479">Metal-binding</keyword>
<dbReference type="PANTHER" id="PTHR22966:SF61">
    <property type="entry name" value="2-AMINOETHANETHIOL DIOXYGENASE"/>
    <property type="match status" value="1"/>
</dbReference>
<dbReference type="Pfam" id="PF07847">
    <property type="entry name" value="PCO_ADO"/>
    <property type="match status" value="1"/>
</dbReference>
<evidence type="ECO:0000256" key="2">
    <source>
        <dbReference type="ARBA" id="ARBA00023002"/>
    </source>
</evidence>
<keyword evidence="5" id="KW-1185">Reference proteome</keyword>
<evidence type="ECO:0000313" key="4">
    <source>
        <dbReference type="EMBL" id="KFM57487.1"/>
    </source>
</evidence>
<dbReference type="InterPro" id="IPR012864">
    <property type="entry name" value="PCO/ADO"/>
</dbReference>
<dbReference type="GO" id="GO:0016702">
    <property type="term" value="F:oxidoreductase activity, acting on single donors with incorporation of molecular oxygen, incorporation of two atoms of oxygen"/>
    <property type="evidence" value="ECO:0007669"/>
    <property type="project" value="InterPro"/>
</dbReference>
<evidence type="ECO:0000256" key="1">
    <source>
        <dbReference type="ARBA" id="ARBA00022723"/>
    </source>
</evidence>
<gene>
    <name evidence="4" type="ORF">X975_24084</name>
</gene>
<accession>A0A087SX98</accession>
<keyword evidence="2" id="KW-0560">Oxidoreductase</keyword>
<protein>
    <submittedName>
        <fullName evidence="4">2-aminoethanethiol dioxygenase</fullName>
    </submittedName>
</protein>